<dbReference type="RefSeq" id="WP_186615662.1">
    <property type="nucleotide sequence ID" value="NZ_CP077089.1"/>
</dbReference>
<dbReference type="Proteomes" id="UP000646386">
    <property type="component" value="Chromosome"/>
</dbReference>
<reference evidence="1 2" key="2">
    <citation type="journal article" date="2021" name="Microorganisms">
        <title>The Ever-Expanding Pseudomonas Genus: Description of 43 New Species and Partition of the Pseudomonas putida Group.</title>
        <authorList>
            <person name="Girard L."/>
            <person name="Lood C."/>
            <person name="Hofte M."/>
            <person name="Vandamme P."/>
            <person name="Rokni-Zadeh H."/>
            <person name="van Noort V."/>
            <person name="Lavigne R."/>
            <person name="De Mot R."/>
        </authorList>
    </citation>
    <scope>NUCLEOTIDE SEQUENCE [LARGE SCALE GENOMIC DNA]</scope>
    <source>
        <strain evidence="1 2">ZA 5.3</strain>
    </source>
</reference>
<sequence length="164" mass="18354">MLDANIHHSLNTLTASQMAKLLVMRKGLEFGYAYTSTDDNGQDSSIDNAFLSAAPGELLDTLFGENEHDDAINEVRYEAEDVRGIPSWCHYSWERNYEVDVKAFILPDGRALAFCEMSGGGKHGEPDAYPWVEEAKFIKVSGVEERVIKTYKFEDIPEASEVTP</sequence>
<protein>
    <submittedName>
        <fullName evidence="1">Uncharacterized protein</fullName>
    </submittedName>
</protein>
<dbReference type="EMBL" id="CP077089">
    <property type="protein sequence ID" value="QXI03689.1"/>
    <property type="molecule type" value="Genomic_DNA"/>
</dbReference>
<gene>
    <name evidence="1" type="ORF">HU718_016770</name>
</gene>
<organism evidence="1 2">
    <name type="scientific">Pseudomonas tensinigenes</name>
    <dbReference type="NCBI Taxonomy" id="2745511"/>
    <lineage>
        <taxon>Bacteria</taxon>
        <taxon>Pseudomonadati</taxon>
        <taxon>Pseudomonadota</taxon>
        <taxon>Gammaproteobacteria</taxon>
        <taxon>Pseudomonadales</taxon>
        <taxon>Pseudomonadaceae</taxon>
        <taxon>Pseudomonas</taxon>
    </lineage>
</organism>
<keyword evidence="2" id="KW-1185">Reference proteome</keyword>
<evidence type="ECO:0000313" key="1">
    <source>
        <dbReference type="EMBL" id="QXI03689.1"/>
    </source>
</evidence>
<name>A0ABX8PR22_9PSED</name>
<proteinExistence type="predicted"/>
<reference evidence="1 2" key="1">
    <citation type="journal article" date="2020" name="Microorganisms">
        <title>Reliable Identification of Environmental Pseudomonas Isolates Using the rpoD Gene.</title>
        <authorList>
            <consortium name="The Broad Institute Genome Sequencing Platform"/>
            <person name="Girard L."/>
            <person name="Lood C."/>
            <person name="Rokni-Zadeh H."/>
            <person name="van Noort V."/>
            <person name="Lavigne R."/>
            <person name="De Mot R."/>
        </authorList>
    </citation>
    <scope>NUCLEOTIDE SEQUENCE [LARGE SCALE GENOMIC DNA]</scope>
    <source>
        <strain evidence="1 2">ZA 5.3</strain>
    </source>
</reference>
<evidence type="ECO:0000313" key="2">
    <source>
        <dbReference type="Proteomes" id="UP000646386"/>
    </source>
</evidence>
<accession>A0ABX8PR22</accession>